<accession>A0A935UIK8</accession>
<feature type="domain" description="Aminotransferase class I/classII large" evidence="8">
    <location>
        <begin position="31"/>
        <end position="396"/>
    </location>
</feature>
<evidence type="ECO:0000256" key="1">
    <source>
        <dbReference type="ARBA" id="ARBA00001933"/>
    </source>
</evidence>
<dbReference type="InterPro" id="IPR015424">
    <property type="entry name" value="PyrdxlP-dep_Trfase"/>
</dbReference>
<dbReference type="PANTHER" id="PTHR11879">
    <property type="entry name" value="ASPARTATE AMINOTRANSFERASE"/>
    <property type="match status" value="1"/>
</dbReference>
<comment type="similarity">
    <text evidence="2 7">Belongs to the class-I pyridoxal-phosphate-dependent aminotransferase family.</text>
</comment>
<evidence type="ECO:0000313" key="9">
    <source>
        <dbReference type="EMBL" id="MBK7676700.1"/>
    </source>
</evidence>
<keyword evidence="6" id="KW-0663">Pyridoxal phosphate</keyword>
<dbReference type="AlphaFoldDB" id="A0A935UIK8"/>
<dbReference type="GO" id="GO:0004838">
    <property type="term" value="F:L-tyrosine-2-oxoglutarate transaminase activity"/>
    <property type="evidence" value="ECO:0007669"/>
    <property type="project" value="TreeGrafter"/>
</dbReference>
<keyword evidence="4 7" id="KW-0032">Aminotransferase</keyword>
<comment type="caution">
    <text evidence="9">The sequence shown here is derived from an EMBL/GenBank/DDBJ whole genome shotgun (WGS) entry which is preliminary data.</text>
</comment>
<dbReference type="GO" id="GO:0030170">
    <property type="term" value="F:pyridoxal phosphate binding"/>
    <property type="evidence" value="ECO:0007669"/>
    <property type="project" value="InterPro"/>
</dbReference>
<evidence type="ECO:0000256" key="7">
    <source>
        <dbReference type="RuleBase" id="RU000481"/>
    </source>
</evidence>
<proteinExistence type="inferred from homology"/>
<dbReference type="InterPro" id="IPR000796">
    <property type="entry name" value="Asp_trans"/>
</dbReference>
<evidence type="ECO:0000256" key="3">
    <source>
        <dbReference type="ARBA" id="ARBA00011738"/>
    </source>
</evidence>
<evidence type="ECO:0000256" key="2">
    <source>
        <dbReference type="ARBA" id="ARBA00007441"/>
    </source>
</evidence>
<dbReference type="NCBIfam" id="NF006719">
    <property type="entry name" value="PRK09257.1"/>
    <property type="match status" value="1"/>
</dbReference>
<dbReference type="CDD" id="cd00609">
    <property type="entry name" value="AAT_like"/>
    <property type="match status" value="1"/>
</dbReference>
<dbReference type="Gene3D" id="3.90.1150.10">
    <property type="entry name" value="Aspartate Aminotransferase, domain 1"/>
    <property type="match status" value="1"/>
</dbReference>
<evidence type="ECO:0000259" key="8">
    <source>
        <dbReference type="Pfam" id="PF00155"/>
    </source>
</evidence>
<dbReference type="GO" id="GO:0042802">
    <property type="term" value="F:identical protein binding"/>
    <property type="evidence" value="ECO:0007669"/>
    <property type="project" value="TreeGrafter"/>
</dbReference>
<evidence type="ECO:0000313" key="10">
    <source>
        <dbReference type="Proteomes" id="UP000697998"/>
    </source>
</evidence>
<organism evidence="9 10">
    <name type="scientific">Candidatus Accumulibacter proximus</name>
    <dbReference type="NCBI Taxonomy" id="2954385"/>
    <lineage>
        <taxon>Bacteria</taxon>
        <taxon>Pseudomonadati</taxon>
        <taxon>Pseudomonadota</taxon>
        <taxon>Betaproteobacteria</taxon>
        <taxon>Candidatus Accumulibacter</taxon>
    </lineage>
</organism>
<comment type="cofactor">
    <cofactor evidence="1 7">
        <name>pyridoxal 5'-phosphate</name>
        <dbReference type="ChEBI" id="CHEBI:597326"/>
    </cofactor>
</comment>
<name>A0A935UIK8_9PROT</name>
<protein>
    <recommendedName>
        <fullName evidence="7">Aminotransferase</fullName>
        <ecNumber evidence="7">2.6.1.-</ecNumber>
    </recommendedName>
</protein>
<dbReference type="InterPro" id="IPR004838">
    <property type="entry name" value="NHTrfase_class1_PyrdxlP-BS"/>
</dbReference>
<dbReference type="InterPro" id="IPR004839">
    <property type="entry name" value="Aminotransferase_I/II_large"/>
</dbReference>
<dbReference type="EMBL" id="JADJMH010000022">
    <property type="protein sequence ID" value="MBK7676700.1"/>
    <property type="molecule type" value="Genomic_DNA"/>
</dbReference>
<dbReference type="FunFam" id="3.90.1150.10:FF:000001">
    <property type="entry name" value="Aspartate aminotransferase"/>
    <property type="match status" value="1"/>
</dbReference>
<dbReference type="SUPFAM" id="SSF53383">
    <property type="entry name" value="PLP-dependent transferases"/>
    <property type="match status" value="1"/>
</dbReference>
<dbReference type="GO" id="GO:0033585">
    <property type="term" value="P:L-phenylalanine biosynthetic process from chorismate via phenylpyruvate"/>
    <property type="evidence" value="ECO:0007669"/>
    <property type="project" value="TreeGrafter"/>
</dbReference>
<dbReference type="PROSITE" id="PS00105">
    <property type="entry name" value="AA_TRANSFER_CLASS_1"/>
    <property type="match status" value="1"/>
</dbReference>
<dbReference type="PANTHER" id="PTHR11879:SF37">
    <property type="entry name" value="AROMATIC-AMINO-ACID AMINOTRANSFERASE"/>
    <property type="match status" value="1"/>
</dbReference>
<keyword evidence="5 7" id="KW-0808">Transferase</keyword>
<comment type="subunit">
    <text evidence="3">Homodimer.</text>
</comment>
<evidence type="ECO:0000256" key="6">
    <source>
        <dbReference type="ARBA" id="ARBA00022898"/>
    </source>
</evidence>
<dbReference type="GO" id="GO:0005829">
    <property type="term" value="C:cytosol"/>
    <property type="evidence" value="ECO:0007669"/>
    <property type="project" value="TreeGrafter"/>
</dbReference>
<reference evidence="9 10" key="1">
    <citation type="submission" date="2020-10" db="EMBL/GenBank/DDBJ databases">
        <title>Connecting structure to function with the recovery of over 1000 high-quality activated sludge metagenome-assembled genomes encoding full-length rRNA genes using long-read sequencing.</title>
        <authorList>
            <person name="Singleton C.M."/>
            <person name="Petriglieri F."/>
            <person name="Kristensen J.M."/>
            <person name="Kirkegaard R.H."/>
            <person name="Michaelsen T.Y."/>
            <person name="Andersen M.H."/>
            <person name="Karst S.M."/>
            <person name="Dueholm M.S."/>
            <person name="Nielsen P.H."/>
            <person name="Albertsen M."/>
        </authorList>
    </citation>
    <scope>NUCLEOTIDE SEQUENCE [LARGE SCALE GENOMIC DNA]</scope>
    <source>
        <strain evidence="9">EsbW_18-Q3-R4-48_BATAC.285</strain>
    </source>
</reference>
<dbReference type="Pfam" id="PF00155">
    <property type="entry name" value="Aminotran_1_2"/>
    <property type="match status" value="1"/>
</dbReference>
<dbReference type="FunFam" id="3.40.640.10:FF:000015">
    <property type="entry name" value="Aspartate aminotransferase"/>
    <property type="match status" value="1"/>
</dbReference>
<dbReference type="InterPro" id="IPR015421">
    <property type="entry name" value="PyrdxlP-dep_Trfase_major"/>
</dbReference>
<sequence>MTASIFAAVEMAPRDPILGLTESFNADPRSSKVNLGVGVYFDDSGRVPLLTAVKLAEKARMEAMPPRGYQPIDGLSAYNQAVQKLLFGEHSALLEEGRVLTIEALGGTGALKVGADYLRRLLPGATVFISDPSWENHRALFETAGFRVESYPYYDETTRGVNFAGMKRGLNALPAGSIVVLHACCHNPTGADLDAAQWREVIDAISVRGLVAFIDIAYQGFADGIREDALAVKLFADSGLQFLVASSFSKSFSLYGERVGALSVVTASRDESARVLSQIKRLVRTNYSNPPTHGGAVVAAVLSSPELRQMWEDELGQMRQRIRSVRVSLVDKLMGRGVSQDFSFVTRQRGMFSYTGLNVEQVDRLRDEFGIYAVSTGRICLAALNTRNIDYVADAIVAVL</sequence>
<evidence type="ECO:0000256" key="5">
    <source>
        <dbReference type="ARBA" id="ARBA00022679"/>
    </source>
</evidence>
<evidence type="ECO:0000256" key="4">
    <source>
        <dbReference type="ARBA" id="ARBA00022576"/>
    </source>
</evidence>
<dbReference type="Proteomes" id="UP000697998">
    <property type="component" value="Unassembled WGS sequence"/>
</dbReference>
<dbReference type="InterPro" id="IPR015422">
    <property type="entry name" value="PyrdxlP-dep_Trfase_small"/>
</dbReference>
<dbReference type="EC" id="2.6.1.-" evidence="7"/>
<gene>
    <name evidence="9" type="ORF">IPJ27_19135</name>
</gene>
<dbReference type="PRINTS" id="PR00799">
    <property type="entry name" value="TRANSAMINASE"/>
</dbReference>
<dbReference type="Gene3D" id="3.40.640.10">
    <property type="entry name" value="Type I PLP-dependent aspartate aminotransferase-like (Major domain)"/>
    <property type="match status" value="1"/>
</dbReference>